<accession>A0A0D0BHQ6</accession>
<reference evidence="1 2" key="1">
    <citation type="submission" date="2014-04" db="EMBL/GenBank/DDBJ databases">
        <title>Evolutionary Origins and Diversification of the Mycorrhizal Mutualists.</title>
        <authorList>
            <consortium name="DOE Joint Genome Institute"/>
            <consortium name="Mycorrhizal Genomics Consortium"/>
            <person name="Kohler A."/>
            <person name="Kuo A."/>
            <person name="Nagy L.G."/>
            <person name="Floudas D."/>
            <person name="Copeland A."/>
            <person name="Barry K.W."/>
            <person name="Cichocki N."/>
            <person name="Veneault-Fourrey C."/>
            <person name="LaButti K."/>
            <person name="Lindquist E.A."/>
            <person name="Lipzen A."/>
            <person name="Lundell T."/>
            <person name="Morin E."/>
            <person name="Murat C."/>
            <person name="Riley R."/>
            <person name="Ohm R."/>
            <person name="Sun H."/>
            <person name="Tunlid A."/>
            <person name="Henrissat B."/>
            <person name="Grigoriev I.V."/>
            <person name="Hibbett D.S."/>
            <person name="Martin F."/>
        </authorList>
    </citation>
    <scope>NUCLEOTIDE SEQUENCE [LARGE SCALE GENOMIC DNA]</scope>
    <source>
        <strain evidence="1 2">FD-317 M1</strain>
    </source>
</reference>
<dbReference type="EMBL" id="KN834817">
    <property type="protein sequence ID" value="KIK54321.1"/>
    <property type="molecule type" value="Genomic_DNA"/>
</dbReference>
<proteinExistence type="predicted"/>
<dbReference type="OrthoDB" id="3267821at2759"/>
<dbReference type="HOGENOM" id="CLU_987135_0_0_1"/>
<evidence type="ECO:0000313" key="2">
    <source>
        <dbReference type="Proteomes" id="UP000053593"/>
    </source>
</evidence>
<dbReference type="AlphaFoldDB" id="A0A0D0BHQ6"/>
<protein>
    <submittedName>
        <fullName evidence="1">Uncharacterized protein</fullName>
    </submittedName>
</protein>
<dbReference type="Proteomes" id="UP000053593">
    <property type="component" value="Unassembled WGS sequence"/>
</dbReference>
<gene>
    <name evidence="1" type="ORF">GYMLUDRAFT_63259</name>
</gene>
<keyword evidence="2" id="KW-1185">Reference proteome</keyword>
<organism evidence="1 2">
    <name type="scientific">Collybiopsis luxurians FD-317 M1</name>
    <dbReference type="NCBI Taxonomy" id="944289"/>
    <lineage>
        <taxon>Eukaryota</taxon>
        <taxon>Fungi</taxon>
        <taxon>Dikarya</taxon>
        <taxon>Basidiomycota</taxon>
        <taxon>Agaricomycotina</taxon>
        <taxon>Agaricomycetes</taxon>
        <taxon>Agaricomycetidae</taxon>
        <taxon>Agaricales</taxon>
        <taxon>Marasmiineae</taxon>
        <taxon>Omphalotaceae</taxon>
        <taxon>Collybiopsis</taxon>
        <taxon>Collybiopsis luxurians</taxon>
    </lineage>
</organism>
<name>A0A0D0BHQ6_9AGAR</name>
<evidence type="ECO:0000313" key="1">
    <source>
        <dbReference type="EMBL" id="KIK54321.1"/>
    </source>
</evidence>
<sequence length="282" mass="30681">MATPFSTPGIETALALASVNSDQAPETPTPNSHFTSLFPGLNCNHKHPADLTQYAQNLSRNLHLKTENQAELHQRLQFAGVGQYQVWLAARTLNIEQKLDSVHPPNTPATISLDLNAKIDDLAVKIFLDPAIPAYVQDAAKCGPKDTLMIGESLGTFDILTNCFTGPFTGVVELSRNVIAEAGGKSCSVDVSIPIVASIAFLWSVYVKEAQATATGKPGANFWNAVDTQLERIRSEKKNDIRKISRVFARILDKDQENYDTDKAKNLEGIATESGITLDDSE</sequence>